<evidence type="ECO:0000256" key="1">
    <source>
        <dbReference type="ARBA" id="ARBA00005525"/>
    </source>
</evidence>
<dbReference type="HAMAP" id="MF_01925">
    <property type="entry name" value="P5C_reductase"/>
    <property type="match status" value="1"/>
</dbReference>
<dbReference type="InterPro" id="IPR028939">
    <property type="entry name" value="P5C_Rdtase_cat_N"/>
</dbReference>
<dbReference type="InterPro" id="IPR029036">
    <property type="entry name" value="P5CR_dimer"/>
</dbReference>
<evidence type="ECO:0000259" key="11">
    <source>
        <dbReference type="Pfam" id="PF14748"/>
    </source>
</evidence>
<dbReference type="Gene3D" id="3.40.50.720">
    <property type="entry name" value="NAD(P)-binding Rossmann-like Domain"/>
    <property type="match status" value="1"/>
</dbReference>
<feature type="domain" description="Pyrroline-5-carboxylate reductase catalytic N-terminal" evidence="10">
    <location>
        <begin position="6"/>
        <end position="97"/>
    </location>
</feature>
<gene>
    <name evidence="6" type="primary">proC</name>
    <name evidence="12" type="ORF">SAMN05444972_12015</name>
</gene>
<dbReference type="Pfam" id="PF03807">
    <property type="entry name" value="F420_oxidored"/>
    <property type="match status" value="1"/>
</dbReference>
<sequence length="272" mass="29564">MKKVNVLFIGAGRMAEAIISGLLKRQREKINQIVVTNRSNRERLEEIEGRYGVTVAQSWQEHVPKADVILLAMPPDYHPEVLTSLAPHIQDQLVATVAGGMGLHRLEKRLPSGTAVAWLMPNTAAHIGESISPYTLNAHVTAEQKVMVEMMVEGIGKGVACSEQEVHDLTAITGSAPAFIYRIAELLEESARDVGMPAEQAHQLVAQMIYGAGKMLIEGEDPAYLRDQVASPGGSTAAGLGVLEKRGLRDIMREAVQATNERARELTADQET</sequence>
<evidence type="ECO:0000256" key="8">
    <source>
        <dbReference type="PIRSR" id="PIRSR000193-1"/>
    </source>
</evidence>
<dbReference type="GO" id="GO:0004735">
    <property type="term" value="F:pyrroline-5-carboxylate reductase activity"/>
    <property type="evidence" value="ECO:0007669"/>
    <property type="project" value="UniProtKB-UniRule"/>
</dbReference>
<name>A0A1I6UT06_9BACL</name>
<dbReference type="FunFam" id="1.10.3730.10:FF:000001">
    <property type="entry name" value="Pyrroline-5-carboxylate reductase"/>
    <property type="match status" value="1"/>
</dbReference>
<organism evidence="12 13">
    <name type="scientific">Marininema halotolerans</name>
    <dbReference type="NCBI Taxonomy" id="1155944"/>
    <lineage>
        <taxon>Bacteria</taxon>
        <taxon>Bacillati</taxon>
        <taxon>Bacillota</taxon>
        <taxon>Bacilli</taxon>
        <taxon>Bacillales</taxon>
        <taxon>Thermoactinomycetaceae</taxon>
        <taxon>Marininema</taxon>
    </lineage>
</organism>
<comment type="catalytic activity">
    <reaction evidence="6">
        <text>L-proline + NAD(+) = (S)-1-pyrroline-5-carboxylate + NADH + 2 H(+)</text>
        <dbReference type="Rhea" id="RHEA:14105"/>
        <dbReference type="ChEBI" id="CHEBI:15378"/>
        <dbReference type="ChEBI" id="CHEBI:17388"/>
        <dbReference type="ChEBI" id="CHEBI:57540"/>
        <dbReference type="ChEBI" id="CHEBI:57945"/>
        <dbReference type="ChEBI" id="CHEBI:60039"/>
        <dbReference type="EC" id="1.5.1.2"/>
    </reaction>
</comment>
<protein>
    <recommendedName>
        <fullName evidence="6 7">Pyrroline-5-carboxylate reductase</fullName>
        <shortName evidence="6">P5C reductase</shortName>
        <shortName evidence="6">P5CR</shortName>
        <ecNumber evidence="6 7">1.5.1.2</ecNumber>
    </recommendedName>
    <alternativeName>
        <fullName evidence="6">PCA reductase</fullName>
    </alternativeName>
</protein>
<dbReference type="Pfam" id="PF14748">
    <property type="entry name" value="P5CR_dimer"/>
    <property type="match status" value="1"/>
</dbReference>
<dbReference type="InterPro" id="IPR053790">
    <property type="entry name" value="P5CR-like_CS"/>
</dbReference>
<dbReference type="Proteomes" id="UP000198660">
    <property type="component" value="Unassembled WGS sequence"/>
</dbReference>
<dbReference type="PIRSF" id="PIRSF000193">
    <property type="entry name" value="Pyrrol-5-carb_rd"/>
    <property type="match status" value="1"/>
</dbReference>
<dbReference type="InterPro" id="IPR036291">
    <property type="entry name" value="NAD(P)-bd_dom_sf"/>
</dbReference>
<proteinExistence type="inferred from homology"/>
<comment type="pathway">
    <text evidence="6 9">Amino-acid biosynthesis; L-proline biosynthesis; L-proline from L-glutamate 5-semialdehyde: step 1/1.</text>
</comment>
<comment type="function">
    <text evidence="5 6">Catalyzes the reduction of 1-pyrroline-5-carboxylate (PCA) to L-proline.</text>
</comment>
<dbReference type="GO" id="GO:0005737">
    <property type="term" value="C:cytoplasm"/>
    <property type="evidence" value="ECO:0007669"/>
    <property type="project" value="UniProtKB-SubCell"/>
</dbReference>
<dbReference type="InterPro" id="IPR000304">
    <property type="entry name" value="Pyrroline-COOH_reductase"/>
</dbReference>
<evidence type="ECO:0000256" key="5">
    <source>
        <dbReference type="ARBA" id="ARBA00058118"/>
    </source>
</evidence>
<evidence type="ECO:0000256" key="9">
    <source>
        <dbReference type="RuleBase" id="RU003903"/>
    </source>
</evidence>
<evidence type="ECO:0000256" key="6">
    <source>
        <dbReference type="HAMAP-Rule" id="MF_01925"/>
    </source>
</evidence>
<dbReference type="EMBL" id="FPAA01000020">
    <property type="protein sequence ID" value="SFT04598.1"/>
    <property type="molecule type" value="Genomic_DNA"/>
</dbReference>
<dbReference type="Gene3D" id="1.10.3730.10">
    <property type="entry name" value="ProC C-terminal domain-like"/>
    <property type="match status" value="1"/>
</dbReference>
<keyword evidence="4 6" id="KW-0560">Oxidoreductase</keyword>
<dbReference type="RefSeq" id="WP_281252105.1">
    <property type="nucleotide sequence ID" value="NZ_FPAA01000020.1"/>
</dbReference>
<keyword evidence="6" id="KW-0963">Cytoplasm</keyword>
<evidence type="ECO:0000259" key="10">
    <source>
        <dbReference type="Pfam" id="PF03807"/>
    </source>
</evidence>
<keyword evidence="13" id="KW-1185">Reference proteome</keyword>
<comment type="subcellular location">
    <subcellularLocation>
        <location evidence="6">Cytoplasm</location>
    </subcellularLocation>
</comment>
<keyword evidence="2 6" id="KW-0641">Proline biosynthesis</keyword>
<keyword evidence="3 6" id="KW-0521">NADP</keyword>
<dbReference type="GO" id="GO:0055129">
    <property type="term" value="P:L-proline biosynthetic process"/>
    <property type="evidence" value="ECO:0007669"/>
    <property type="project" value="UniProtKB-UniRule"/>
</dbReference>
<evidence type="ECO:0000256" key="3">
    <source>
        <dbReference type="ARBA" id="ARBA00022857"/>
    </source>
</evidence>
<evidence type="ECO:0000256" key="7">
    <source>
        <dbReference type="NCBIfam" id="TIGR00112"/>
    </source>
</evidence>
<feature type="binding site" evidence="8">
    <location>
        <begin position="9"/>
        <end position="14"/>
    </location>
    <ligand>
        <name>NADP(+)</name>
        <dbReference type="ChEBI" id="CHEBI:58349"/>
    </ligand>
</feature>
<evidence type="ECO:0000313" key="13">
    <source>
        <dbReference type="Proteomes" id="UP000198660"/>
    </source>
</evidence>
<evidence type="ECO:0000256" key="2">
    <source>
        <dbReference type="ARBA" id="ARBA00022650"/>
    </source>
</evidence>
<comment type="catalytic activity">
    <reaction evidence="6 9">
        <text>L-proline + NADP(+) = (S)-1-pyrroline-5-carboxylate + NADPH + 2 H(+)</text>
        <dbReference type="Rhea" id="RHEA:14109"/>
        <dbReference type="ChEBI" id="CHEBI:15378"/>
        <dbReference type="ChEBI" id="CHEBI:17388"/>
        <dbReference type="ChEBI" id="CHEBI:57783"/>
        <dbReference type="ChEBI" id="CHEBI:58349"/>
        <dbReference type="ChEBI" id="CHEBI:60039"/>
        <dbReference type="EC" id="1.5.1.2"/>
    </reaction>
</comment>
<dbReference type="InterPro" id="IPR008927">
    <property type="entry name" value="6-PGluconate_DH-like_C_sf"/>
</dbReference>
<dbReference type="SUPFAM" id="SSF48179">
    <property type="entry name" value="6-phosphogluconate dehydrogenase C-terminal domain-like"/>
    <property type="match status" value="1"/>
</dbReference>
<feature type="domain" description="Pyrroline-5-carboxylate reductase dimerisation" evidence="11">
    <location>
        <begin position="163"/>
        <end position="266"/>
    </location>
</feature>
<dbReference type="PANTHER" id="PTHR11645:SF49">
    <property type="entry name" value="PYRROLINE-5-CARBOXYLATE REDUCTASE 1"/>
    <property type="match status" value="1"/>
</dbReference>
<evidence type="ECO:0000313" key="12">
    <source>
        <dbReference type="EMBL" id="SFT04598.1"/>
    </source>
</evidence>
<dbReference type="PANTHER" id="PTHR11645">
    <property type="entry name" value="PYRROLINE-5-CARBOXYLATE REDUCTASE"/>
    <property type="match status" value="1"/>
</dbReference>
<dbReference type="SUPFAM" id="SSF51735">
    <property type="entry name" value="NAD(P)-binding Rossmann-fold domains"/>
    <property type="match status" value="1"/>
</dbReference>
<dbReference type="PROSITE" id="PS00521">
    <property type="entry name" value="P5CR"/>
    <property type="match status" value="1"/>
</dbReference>
<feature type="binding site" evidence="8">
    <location>
        <begin position="72"/>
        <end position="75"/>
    </location>
    <ligand>
        <name>NADP(+)</name>
        <dbReference type="ChEBI" id="CHEBI:58349"/>
    </ligand>
</feature>
<dbReference type="AlphaFoldDB" id="A0A1I6UT06"/>
<evidence type="ECO:0000256" key="4">
    <source>
        <dbReference type="ARBA" id="ARBA00023002"/>
    </source>
</evidence>
<dbReference type="EC" id="1.5.1.2" evidence="6 7"/>
<keyword evidence="6 9" id="KW-0028">Amino-acid biosynthesis</keyword>
<accession>A0A1I6UT06</accession>
<reference evidence="13" key="1">
    <citation type="submission" date="2016-10" db="EMBL/GenBank/DDBJ databases">
        <authorList>
            <person name="Varghese N."/>
            <person name="Submissions S."/>
        </authorList>
    </citation>
    <scope>NUCLEOTIDE SEQUENCE [LARGE SCALE GENOMIC DNA]</scope>
    <source>
        <strain evidence="13">DSM 45789</strain>
    </source>
</reference>
<dbReference type="UniPathway" id="UPA00098">
    <property type="reaction ID" value="UER00361"/>
</dbReference>
<comment type="similarity">
    <text evidence="1 6 9">Belongs to the pyrroline-5-carboxylate reductase family.</text>
</comment>
<dbReference type="NCBIfam" id="TIGR00112">
    <property type="entry name" value="proC"/>
    <property type="match status" value="1"/>
</dbReference>